<dbReference type="OrthoDB" id="9762238at2"/>
<dbReference type="EMBL" id="QQOH01000003">
    <property type="protein sequence ID" value="RDE19793.1"/>
    <property type="molecule type" value="Genomic_DNA"/>
</dbReference>
<name>A0A369WES1_9GAMM</name>
<keyword evidence="5" id="KW-1185">Reference proteome</keyword>
<evidence type="ECO:0000313" key="4">
    <source>
        <dbReference type="EMBL" id="RDE19793.1"/>
    </source>
</evidence>
<keyword evidence="2" id="KW-0472">Membrane</keyword>
<protein>
    <submittedName>
        <fullName evidence="4">TIGR02099 family protein</fullName>
    </submittedName>
</protein>
<dbReference type="RefSeq" id="WP_114696137.1">
    <property type="nucleotide sequence ID" value="NZ_QQOH01000003.1"/>
</dbReference>
<dbReference type="InterPro" id="IPR025263">
    <property type="entry name" value="YhdP_central"/>
</dbReference>
<evidence type="ECO:0000259" key="3">
    <source>
        <dbReference type="Pfam" id="PF13116"/>
    </source>
</evidence>
<feature type="transmembrane region" description="Helical" evidence="2">
    <location>
        <begin position="12"/>
        <end position="35"/>
    </location>
</feature>
<organism evidence="4 5">
    <name type="scientific">Motiliproteus coralliicola</name>
    <dbReference type="NCBI Taxonomy" id="2283196"/>
    <lineage>
        <taxon>Bacteria</taxon>
        <taxon>Pseudomonadati</taxon>
        <taxon>Pseudomonadota</taxon>
        <taxon>Gammaproteobacteria</taxon>
        <taxon>Oceanospirillales</taxon>
        <taxon>Oceanospirillaceae</taxon>
        <taxon>Motiliproteus</taxon>
    </lineage>
</organism>
<comment type="caution">
    <text evidence="4">The sequence shown here is derived from an EMBL/GenBank/DDBJ whole genome shotgun (WGS) entry which is preliminary data.</text>
</comment>
<evidence type="ECO:0000256" key="1">
    <source>
        <dbReference type="SAM" id="MobiDB-lite"/>
    </source>
</evidence>
<feature type="region of interest" description="Disordered" evidence="1">
    <location>
        <begin position="992"/>
        <end position="1012"/>
    </location>
</feature>
<dbReference type="NCBIfam" id="TIGR02099">
    <property type="entry name" value="YhdP family protein"/>
    <property type="match status" value="1"/>
</dbReference>
<gene>
    <name evidence="4" type="ORF">DV711_13035</name>
</gene>
<evidence type="ECO:0000256" key="2">
    <source>
        <dbReference type="SAM" id="Phobius"/>
    </source>
</evidence>
<dbReference type="PANTHER" id="PTHR38690">
    <property type="entry name" value="PROTEASE-RELATED"/>
    <property type="match status" value="1"/>
</dbReference>
<sequence length="1300" mass="145232">MVRRHIHHLRRWVVFSCVVLIFLLAGVLSLGRWAMQVLPDYRVELAELISDEPAYRIEFDQLTGRWARFSPRLEASRVSLYLSGGRRVDIGRMELQLDSLRSLWHLEPVFNQILIDQVDLSLFRDQQGGWDLAGDLNGSPDSLPGDGQGNMRALGRSLFLHDQIEIRNGLVRVQFEGQAPLPPQLVNLQLRNQGDHHALLADLVLGAEQAIELKAVTEGWPGDSEFKARFAFNAPVLAEKFWNQFIANPPEELPHYQLGAQLWGRWSADGQHQLQGQFEVPALTLSRNEQQLQVQDLRWQLQLALQGLDQGELALTDIQGSIDGIELPLQRLSGRKQGSDWELSAQRLALEPLWRLVETLPWIDPTTKQKLQGLNPEGVLDNPRFEWFSAEPQQSPQFRFSADLNQVGVGTFAWAEGAPALKGVDGLLVATGEGGRVDFHSDGFEMEFPQIFSQGWRFDQAQGVVSWQISDQGVRVDSEHLQLRSDTVNADGRFSLDLPKDRQQDGRLVLMIGMHDADAGLTPLFVPDKVIDPNLFNWLQGAINAGQLHKGGLIYDLPIDRPNELQQAATLQMFYDVAEAEVQYQPDWPAIRHANPFVLIKGTELLIDLPAGQLLQTELTGGRIYLPPHSPVLQIDGQLNGPAADIRQTLIEGPTAKVLAKPLTPWALEGNSASHLNLGVDLNEPERSLIRVSSRLENAVLENTELGLRFDQLGGELSYHEHKGLSSPNLEAQLFGFPLQASIQTRKRADGDRTIISGRGTTSMQVLQDWLKQPLLEPLSGTTQYAARLEICAGASPCSNLRIDSQLKGVAIELPPPFGKQAGSERELGLDVSLDDTPWMRVRYDRQFDLLLPLSKEFSGAELVLGRDQTAPSRRRDGLWIRGHLPTVELEPWQAFFERTFAETTPSNRTTKNTTTYEVNALETLLRQVELRVDQFKIGDFSLDQLYARLRPATGHWQLALDSPLVRGQLLLPKTGVPQLELDYLQLPAADDANRSADKPTPPKPFVAEQDPLFGLNPSTLPALKVKLAQLRRGEQELGRWRFQFEPYADGLKVRDLNARMGTLTLTGAIDWRYQAGVHNTDVQLMFTTSDLGKVMQAWGSDPGIETKSAVIESQLAWDGSPLAFNWQTLDGEAEIGAGQGRILDTGEGAQVLKLFSLFNSKTIFRRLTLDFSDLTKKGISFDHITGRYRITDGNAMNLKPLELIGPTFDLTLEGSLDLYRETVNKTMQVTLPVSENLPVAAAFMATPQVAGAVFLFQKLFGKKLSKFTSVKYRIEGGWNNPKMELIQQHQKSAIPVTEK</sequence>
<dbReference type="PANTHER" id="PTHR38690:SF1">
    <property type="entry name" value="PROTEASE"/>
    <property type="match status" value="1"/>
</dbReference>
<proteinExistence type="predicted"/>
<feature type="domain" description="YhdP central" evidence="3">
    <location>
        <begin position="6"/>
        <end position="1283"/>
    </location>
</feature>
<keyword evidence="2" id="KW-1133">Transmembrane helix</keyword>
<reference evidence="4 5" key="1">
    <citation type="submission" date="2018-07" db="EMBL/GenBank/DDBJ databases">
        <title>Motiliproteus coralliicola sp. nov., a bacterium isolated from Coral.</title>
        <authorList>
            <person name="Wang G."/>
        </authorList>
    </citation>
    <scope>NUCLEOTIDE SEQUENCE [LARGE SCALE GENOMIC DNA]</scope>
    <source>
        <strain evidence="4 5">C34</strain>
    </source>
</reference>
<dbReference type="Pfam" id="PF13116">
    <property type="entry name" value="YhdP"/>
    <property type="match status" value="1"/>
</dbReference>
<dbReference type="Proteomes" id="UP000253769">
    <property type="component" value="Unassembled WGS sequence"/>
</dbReference>
<evidence type="ECO:0000313" key="5">
    <source>
        <dbReference type="Proteomes" id="UP000253769"/>
    </source>
</evidence>
<accession>A0A369WES1</accession>
<keyword evidence="2" id="KW-0812">Transmembrane</keyword>
<dbReference type="InterPro" id="IPR011836">
    <property type="entry name" value="YhdP"/>
</dbReference>